<keyword evidence="1" id="KW-0472">Membrane</keyword>
<protein>
    <submittedName>
        <fullName evidence="2">Uncharacterized protein</fullName>
    </submittedName>
</protein>
<sequence>MDSVTRTRNVCSVYSLTPVFTDLQSALICFAVAYSIVVVLGLLIRDVEWESDTCDFKLKKFDQNVRTLLEDQESSAKIVKDTLLRRANSLPNFNVIRVDVGSIQSVCEAGRAEGTAEMPARSKSMALFENKNQLPVIQEYSISRACSPSNLYRFLLNQ</sequence>
<accession>A0A2G5UQF4</accession>
<keyword evidence="3" id="KW-1185">Reference proteome</keyword>
<gene>
    <name evidence="2" type="primary">Cnig_chr_III.g9070</name>
    <name evidence="2" type="ORF">B9Z55_009070</name>
</gene>
<proteinExistence type="predicted"/>
<dbReference type="EMBL" id="PDUG01000003">
    <property type="protein sequence ID" value="PIC41774.1"/>
    <property type="molecule type" value="Genomic_DNA"/>
</dbReference>
<name>A0A2G5UQF4_9PELO</name>
<organism evidence="2 3">
    <name type="scientific">Caenorhabditis nigoni</name>
    <dbReference type="NCBI Taxonomy" id="1611254"/>
    <lineage>
        <taxon>Eukaryota</taxon>
        <taxon>Metazoa</taxon>
        <taxon>Ecdysozoa</taxon>
        <taxon>Nematoda</taxon>
        <taxon>Chromadorea</taxon>
        <taxon>Rhabditida</taxon>
        <taxon>Rhabditina</taxon>
        <taxon>Rhabditomorpha</taxon>
        <taxon>Rhabditoidea</taxon>
        <taxon>Rhabditidae</taxon>
        <taxon>Peloderinae</taxon>
        <taxon>Caenorhabditis</taxon>
    </lineage>
</organism>
<keyword evidence="1" id="KW-1133">Transmembrane helix</keyword>
<comment type="caution">
    <text evidence="2">The sequence shown here is derived from an EMBL/GenBank/DDBJ whole genome shotgun (WGS) entry which is preliminary data.</text>
</comment>
<evidence type="ECO:0000313" key="3">
    <source>
        <dbReference type="Proteomes" id="UP000230233"/>
    </source>
</evidence>
<evidence type="ECO:0000256" key="1">
    <source>
        <dbReference type="SAM" id="Phobius"/>
    </source>
</evidence>
<keyword evidence="1" id="KW-0812">Transmembrane</keyword>
<dbReference type="AlphaFoldDB" id="A0A2G5UQF4"/>
<dbReference type="Proteomes" id="UP000230233">
    <property type="component" value="Chromosome III"/>
</dbReference>
<dbReference type="STRING" id="1611254.A0A2G5UQF4"/>
<dbReference type="OrthoDB" id="410267at2759"/>
<evidence type="ECO:0000313" key="2">
    <source>
        <dbReference type="EMBL" id="PIC41774.1"/>
    </source>
</evidence>
<reference evidence="3" key="1">
    <citation type="submission" date="2017-10" db="EMBL/GenBank/DDBJ databases">
        <title>Rapid genome shrinkage in a self-fertile nematode reveals novel sperm competition proteins.</title>
        <authorList>
            <person name="Yin D."/>
            <person name="Schwarz E.M."/>
            <person name="Thomas C.G."/>
            <person name="Felde R.L."/>
            <person name="Korf I.F."/>
            <person name="Cutter A.D."/>
            <person name="Schartner C.M."/>
            <person name="Ralston E.J."/>
            <person name="Meyer B.J."/>
            <person name="Haag E.S."/>
        </authorList>
    </citation>
    <scope>NUCLEOTIDE SEQUENCE [LARGE SCALE GENOMIC DNA]</scope>
    <source>
        <strain evidence="3">JU1422</strain>
    </source>
</reference>
<feature type="transmembrane region" description="Helical" evidence="1">
    <location>
        <begin position="23"/>
        <end position="44"/>
    </location>
</feature>